<keyword evidence="11" id="KW-1185">Reference proteome</keyword>
<name>A0A9Q1BF27_HOLLE</name>
<keyword evidence="4 8" id="KW-0012">Acyltransferase</keyword>
<reference evidence="10" key="1">
    <citation type="submission" date="2021-10" db="EMBL/GenBank/DDBJ databases">
        <title>Tropical sea cucumber genome reveals ecological adaptation and Cuvierian tubules defense mechanism.</title>
        <authorList>
            <person name="Chen T."/>
        </authorList>
    </citation>
    <scope>NUCLEOTIDE SEQUENCE</scope>
    <source>
        <strain evidence="10">Nanhai2018</strain>
        <tissue evidence="10">Muscle</tissue>
    </source>
</reference>
<evidence type="ECO:0000259" key="9">
    <source>
        <dbReference type="Pfam" id="PF00755"/>
    </source>
</evidence>
<dbReference type="Pfam" id="PF00755">
    <property type="entry name" value="Carn_acyltransf"/>
    <property type="match status" value="1"/>
</dbReference>
<evidence type="ECO:0000256" key="3">
    <source>
        <dbReference type="ARBA" id="ARBA00022979"/>
    </source>
</evidence>
<comment type="caution">
    <text evidence="10">The sequence shown here is derived from an EMBL/GenBank/DDBJ whole genome shotgun (WGS) entry which is preliminary data.</text>
</comment>
<dbReference type="GO" id="GO:0005737">
    <property type="term" value="C:cytoplasm"/>
    <property type="evidence" value="ECO:0007669"/>
    <property type="project" value="TreeGrafter"/>
</dbReference>
<feature type="active site" description="Proton acceptor" evidence="7">
    <location>
        <position position="364"/>
    </location>
</feature>
<dbReference type="GO" id="GO:0004102">
    <property type="term" value="F:choline O-acetyltransferase activity"/>
    <property type="evidence" value="ECO:0007669"/>
    <property type="project" value="UniProtKB-EC"/>
</dbReference>
<evidence type="ECO:0000313" key="11">
    <source>
        <dbReference type="Proteomes" id="UP001152320"/>
    </source>
</evidence>
<evidence type="ECO:0000256" key="7">
    <source>
        <dbReference type="PIRSR" id="PIRSR600542-1"/>
    </source>
</evidence>
<proteinExistence type="inferred from homology"/>
<dbReference type="PROSITE" id="PS00440">
    <property type="entry name" value="ACYLTRANSF_C_2"/>
    <property type="match status" value="1"/>
</dbReference>
<dbReference type="Gene3D" id="3.30.559.10">
    <property type="entry name" value="Chloramphenicol acetyltransferase-like domain"/>
    <property type="match status" value="1"/>
</dbReference>
<dbReference type="GO" id="GO:0043005">
    <property type="term" value="C:neuron projection"/>
    <property type="evidence" value="ECO:0007669"/>
    <property type="project" value="TreeGrafter"/>
</dbReference>
<dbReference type="SUPFAM" id="SSF52777">
    <property type="entry name" value="CoA-dependent acyltransferases"/>
    <property type="match status" value="2"/>
</dbReference>
<evidence type="ECO:0000256" key="4">
    <source>
        <dbReference type="ARBA" id="ARBA00023315"/>
    </source>
</evidence>
<evidence type="ECO:0000256" key="6">
    <source>
        <dbReference type="ARBA" id="ARBA00040495"/>
    </source>
</evidence>
<dbReference type="EC" id="2.3.1.6" evidence="5"/>
<protein>
    <recommendedName>
        <fullName evidence="6">Choline O-acetyltransferase</fullName>
        <ecNumber evidence="5">2.3.1.6</ecNumber>
    </recommendedName>
</protein>
<keyword evidence="3" id="KW-0530">Neurotransmitter biosynthesis</keyword>
<gene>
    <name evidence="10" type="ORF">HOLleu_38187</name>
</gene>
<dbReference type="Gene3D" id="3.30.559.70">
    <property type="entry name" value="Choline/Carnitine o-acyltransferase, domain 2"/>
    <property type="match status" value="1"/>
</dbReference>
<feature type="domain" description="Choline/carnitine acyltransferase" evidence="9">
    <location>
        <begin position="48"/>
        <end position="636"/>
    </location>
</feature>
<evidence type="ECO:0000256" key="1">
    <source>
        <dbReference type="ARBA" id="ARBA00005232"/>
    </source>
</evidence>
<dbReference type="InterPro" id="IPR039551">
    <property type="entry name" value="Cho/carn_acyl_trans"/>
</dbReference>
<comment type="similarity">
    <text evidence="1 8">Belongs to the carnitine/choline acetyltransferase family.</text>
</comment>
<accession>A0A9Q1BF27</accession>
<dbReference type="PROSITE" id="PS00439">
    <property type="entry name" value="ACYLTRANSF_C_1"/>
    <property type="match status" value="1"/>
</dbReference>
<dbReference type="GO" id="GO:0008292">
    <property type="term" value="P:acetylcholine biosynthetic process"/>
    <property type="evidence" value="ECO:0007669"/>
    <property type="project" value="TreeGrafter"/>
</dbReference>
<dbReference type="InterPro" id="IPR023213">
    <property type="entry name" value="CAT-like_dom_sf"/>
</dbReference>
<evidence type="ECO:0000313" key="10">
    <source>
        <dbReference type="EMBL" id="KAJ8023103.1"/>
    </source>
</evidence>
<dbReference type="PANTHER" id="PTHR22589">
    <property type="entry name" value="CARNITINE O-ACYLTRANSFERASE"/>
    <property type="match status" value="1"/>
</dbReference>
<keyword evidence="2 8" id="KW-0808">Transferase</keyword>
<sequence>MPRTGVGHPAILMHKKHMPTRREYVTNGDIDEDDDIANPIHLKPLPKLPVPPLKQSLEKYLRCLRPIISREQYKRTKLIVEEFGRDGGRGEELQMKLLEYAETTTNWVCYEWWMDDMYLKVRLPLPINVNPGMVFPKQHFSDEGQRLRFAAKLISGILDYKVIIDAKALPVDRARHNKPGQPMCMEQYYRLFSSYRVPGLVKDELVSPTCSVMPEPEHIIVVCNNQFFVLDVIINFKRLSDQDLVSQLKRIVDSSTEETDPPIGFLTGMSRTDWARARMKLMENSTNRDSLDMIERCIFVLCLDAPMDHPPAEVGKPMDADDEPLALQMLHGGGVGMNGGNRWFDKTMQFIIGTDGTCGLNYEHSPSEGVAVIQLVEHLLKYIDSETHKRKLTRAQSICELPYPRRLRWKLTPSTLGDIEKAKVTLEESVADLDLKLIRFTVFGKNFPKSQNMSPDAFIQIALQLTYFRMYGRLTHTYESASTRRFQLGRVDNIRSASCKALDFAEAMVSADDISMEKKMRLLRETIEFQTENCIQTILGHGFDCHLLGLKALSQEYGEQVPDIFNDDSFVESNQFRLSTSQVLTKLDTFMCYGPVVPGGYGAAYNPHEDYILFAITSFKSDQDTDSFVFRKHLKQSLMDMFNLCNGVNNNFQVYKEG</sequence>
<dbReference type="GO" id="GO:0045202">
    <property type="term" value="C:synapse"/>
    <property type="evidence" value="ECO:0007669"/>
    <property type="project" value="GOC"/>
</dbReference>
<dbReference type="InterPro" id="IPR000542">
    <property type="entry name" value="Carn_acyl_trans"/>
</dbReference>
<dbReference type="AlphaFoldDB" id="A0A9Q1BF27"/>
<organism evidence="10 11">
    <name type="scientific">Holothuria leucospilota</name>
    <name type="common">Black long sea cucumber</name>
    <name type="synonym">Mertensiothuria leucospilota</name>
    <dbReference type="NCBI Taxonomy" id="206669"/>
    <lineage>
        <taxon>Eukaryota</taxon>
        <taxon>Metazoa</taxon>
        <taxon>Echinodermata</taxon>
        <taxon>Eleutherozoa</taxon>
        <taxon>Echinozoa</taxon>
        <taxon>Holothuroidea</taxon>
        <taxon>Aspidochirotacea</taxon>
        <taxon>Aspidochirotida</taxon>
        <taxon>Holothuriidae</taxon>
        <taxon>Holothuria</taxon>
    </lineage>
</organism>
<evidence type="ECO:0000256" key="2">
    <source>
        <dbReference type="ARBA" id="ARBA00022679"/>
    </source>
</evidence>
<dbReference type="EMBL" id="JAIZAY010000020">
    <property type="protein sequence ID" value="KAJ8023103.1"/>
    <property type="molecule type" value="Genomic_DNA"/>
</dbReference>
<dbReference type="InterPro" id="IPR042231">
    <property type="entry name" value="Cho/carn_acyl_trans_2"/>
</dbReference>
<evidence type="ECO:0000256" key="5">
    <source>
        <dbReference type="ARBA" id="ARBA00039091"/>
    </source>
</evidence>
<dbReference type="PANTHER" id="PTHR22589:SF14">
    <property type="entry name" value="CHOLINE O-ACETYLTRANSFERASE"/>
    <property type="match status" value="1"/>
</dbReference>
<dbReference type="GO" id="GO:0007274">
    <property type="term" value="P:neuromuscular synaptic transmission"/>
    <property type="evidence" value="ECO:0007669"/>
    <property type="project" value="TreeGrafter"/>
</dbReference>
<dbReference type="Proteomes" id="UP001152320">
    <property type="component" value="Chromosome 20"/>
</dbReference>
<dbReference type="OrthoDB" id="240216at2759"/>
<evidence type="ECO:0000256" key="8">
    <source>
        <dbReference type="RuleBase" id="RU003801"/>
    </source>
</evidence>